<dbReference type="Proteomes" id="UP000291613">
    <property type="component" value="Unassembled WGS sequence"/>
</dbReference>
<reference evidence="1 2" key="1">
    <citation type="submission" date="2019-02" db="EMBL/GenBank/DDBJ databases">
        <title>Hansschlegelia quercus sp. nov., a novel methylotrophic bacterium from buds of oak (Quercus robur L.).</title>
        <authorList>
            <person name="Agafonova N.V."/>
            <person name="Kaparullina E.N."/>
            <person name="Grouzdev D.S."/>
            <person name="Doronina N.V."/>
        </authorList>
    </citation>
    <scope>NUCLEOTIDE SEQUENCE [LARGE SCALE GENOMIC DNA]</scope>
    <source>
        <strain evidence="1 2">Dub</strain>
    </source>
</reference>
<sequence>MWAGPALDDAIKSWRGDEAREDLVALLIARRTPIEQAKAAIGDYAAKAGLDANQKLTLLFAGVFDEINDQRSRVVTGIERFARKQRTLADRIKTESIRISQTQRDMAAQMSEDGQKEQQTLDWDTRIYDERSQSLTYVCETPVILEQRAFDLAREIQGRMN</sequence>
<dbReference type="OrthoDB" id="6159094at2"/>
<gene>
    <name evidence="1" type="ORF">EYR15_06675</name>
</gene>
<accession>A0A4Q9GRW1</accession>
<comment type="caution">
    <text evidence="1">The sequence shown here is derived from an EMBL/GenBank/DDBJ whole genome shotgun (WGS) entry which is preliminary data.</text>
</comment>
<organism evidence="1 2">
    <name type="scientific">Hansschlegelia quercus</name>
    <dbReference type="NCBI Taxonomy" id="2528245"/>
    <lineage>
        <taxon>Bacteria</taxon>
        <taxon>Pseudomonadati</taxon>
        <taxon>Pseudomonadota</taxon>
        <taxon>Alphaproteobacteria</taxon>
        <taxon>Hyphomicrobiales</taxon>
        <taxon>Methylopilaceae</taxon>
        <taxon>Hansschlegelia</taxon>
    </lineage>
</organism>
<keyword evidence="2" id="KW-1185">Reference proteome</keyword>
<dbReference type="AlphaFoldDB" id="A0A4Q9GRW1"/>
<evidence type="ECO:0000313" key="1">
    <source>
        <dbReference type="EMBL" id="TBN54507.1"/>
    </source>
</evidence>
<protein>
    <submittedName>
        <fullName evidence="1">Uncharacterized protein</fullName>
    </submittedName>
</protein>
<proteinExistence type="predicted"/>
<dbReference type="EMBL" id="SIUB01000002">
    <property type="protein sequence ID" value="TBN54507.1"/>
    <property type="molecule type" value="Genomic_DNA"/>
</dbReference>
<evidence type="ECO:0000313" key="2">
    <source>
        <dbReference type="Proteomes" id="UP000291613"/>
    </source>
</evidence>
<name>A0A4Q9GRW1_9HYPH</name>